<keyword evidence="1" id="KW-1133">Transmembrane helix</keyword>
<name>A0AAX2J330_KINKI</name>
<protein>
    <submittedName>
        <fullName evidence="3">Assembly protein</fullName>
    </submittedName>
</protein>
<dbReference type="Proteomes" id="UP000248598">
    <property type="component" value="Chromosome 1"/>
</dbReference>
<dbReference type="InterPro" id="IPR052894">
    <property type="entry name" value="AsmA-related"/>
</dbReference>
<dbReference type="EMBL" id="LS483426">
    <property type="protein sequence ID" value="SQH24884.1"/>
    <property type="molecule type" value="Genomic_DNA"/>
</dbReference>
<evidence type="ECO:0000259" key="2">
    <source>
        <dbReference type="Pfam" id="PF05170"/>
    </source>
</evidence>
<dbReference type="GO" id="GO:0090313">
    <property type="term" value="P:regulation of protein targeting to membrane"/>
    <property type="evidence" value="ECO:0007669"/>
    <property type="project" value="TreeGrafter"/>
</dbReference>
<dbReference type="AlphaFoldDB" id="A0AAX2J330"/>
<feature type="domain" description="AsmA" evidence="2">
    <location>
        <begin position="238"/>
        <end position="611"/>
    </location>
</feature>
<dbReference type="PANTHER" id="PTHR30441:SF4">
    <property type="entry name" value="PROTEIN ASMA"/>
    <property type="match status" value="1"/>
</dbReference>
<dbReference type="GO" id="GO:0005886">
    <property type="term" value="C:plasma membrane"/>
    <property type="evidence" value="ECO:0007669"/>
    <property type="project" value="TreeGrafter"/>
</dbReference>
<dbReference type="PANTHER" id="PTHR30441">
    <property type="entry name" value="DUF748 DOMAIN-CONTAINING PROTEIN"/>
    <property type="match status" value="1"/>
</dbReference>
<organism evidence="3 4">
    <name type="scientific">Kingella kingae</name>
    <dbReference type="NCBI Taxonomy" id="504"/>
    <lineage>
        <taxon>Bacteria</taxon>
        <taxon>Pseudomonadati</taxon>
        <taxon>Pseudomonadota</taxon>
        <taxon>Betaproteobacteria</taxon>
        <taxon>Neisseriales</taxon>
        <taxon>Neisseriaceae</taxon>
        <taxon>Kingella</taxon>
    </lineage>
</organism>
<dbReference type="Pfam" id="PF05170">
    <property type="entry name" value="AsmA"/>
    <property type="match status" value="2"/>
</dbReference>
<feature type="domain" description="AsmA" evidence="2">
    <location>
        <begin position="15"/>
        <end position="145"/>
    </location>
</feature>
<evidence type="ECO:0000313" key="3">
    <source>
        <dbReference type="EMBL" id="SQH24884.1"/>
    </source>
</evidence>
<accession>A0AAX2J330</accession>
<keyword evidence="1" id="KW-0812">Transmembrane</keyword>
<gene>
    <name evidence="3" type="ORF">NCTC10529_01079</name>
</gene>
<evidence type="ECO:0000256" key="1">
    <source>
        <dbReference type="SAM" id="Phobius"/>
    </source>
</evidence>
<reference evidence="3 4" key="1">
    <citation type="submission" date="2018-06" db="EMBL/GenBank/DDBJ databases">
        <authorList>
            <consortium name="Pathogen Informatics"/>
            <person name="Doyle S."/>
        </authorList>
    </citation>
    <scope>NUCLEOTIDE SEQUENCE [LARGE SCALE GENOMIC DNA]</scope>
    <source>
        <strain evidence="3 4">NCTC10529</strain>
    </source>
</reference>
<keyword evidence="1" id="KW-0472">Membrane</keyword>
<sequence length="705" mass="80188">MQTFLKHAPRWVALLSYTVLALVLAYVGAYATLYRVSDVHTLNQRAATVLQGTGYSVSFDADIGRHLFPRPTIVLRNVQLRANQQNAPDLTVAEMKIGIAWQSLWGDVVVEKLVLDQAQGKLYRTNQGKWNVSALMQAKQGDAPLPSFNRILVERSQLGVHYYNQDWTLQDISLQLMPDGDTHRYHLNANIPALFWDAFNVQAAGKLQITPDGLLLPDLAAQFSGKERGYDFVGTLHSAVQVQQEKLLAKQNRIMLDSKHYQTHINTTIEQLLHQQNGEWESKNGAMVLSANPDEWRYQATLKWAQLDWSEQRARSQELNLNLNASSLQQEPITLTAYSDMDWNRASGWSFPKFKLMTLQENPSKPRFVSEWEGSLHIQSPKHWQAQAQGLFDRQPASWVLQRNDANVQGSVNLAKLQLRQYLNPDKEWQLGDWRYPDWLQDNISLNVQVNLDDLELDGASVNNIRSTVQADAERVAIDPMSADVYNGKSAGSLHILNRQPMEWELNQSAQNIEVQPLLQDLFQYSRFSGKGNVDLSLRGQGLHYRDWLPNFSGSLQLDIQDGEWQGINFSQLAKKISGEPQLLANNETPKTPFSHFQLHTKIEQGVSKHQSQATLLRPAATVQGQGEYHFQQNQLDEDLLIVGEGSQTPLPLHIRGKLDEPEISLNYQQMTSGLKTPQEKQQAVSDTLKKQWQWLLQSNQKNKE</sequence>
<evidence type="ECO:0000313" key="4">
    <source>
        <dbReference type="Proteomes" id="UP000248598"/>
    </source>
</evidence>
<feature type="transmembrane region" description="Helical" evidence="1">
    <location>
        <begin position="12"/>
        <end position="33"/>
    </location>
</feature>
<proteinExistence type="predicted"/>
<dbReference type="InterPro" id="IPR007844">
    <property type="entry name" value="AsmA"/>
</dbReference>